<accession>A0ABY8L9B4</accession>
<feature type="transmembrane region" description="Helical" evidence="1">
    <location>
        <begin position="21"/>
        <end position="42"/>
    </location>
</feature>
<feature type="transmembrane region" description="Helical" evidence="1">
    <location>
        <begin position="139"/>
        <end position="162"/>
    </location>
</feature>
<keyword evidence="1" id="KW-1133">Transmembrane helix</keyword>
<evidence type="ECO:0000313" key="3">
    <source>
        <dbReference type="Proteomes" id="UP001243420"/>
    </source>
</evidence>
<protein>
    <submittedName>
        <fullName evidence="2">DUF2254 domain-containing protein</fullName>
    </submittedName>
</protein>
<keyword evidence="3" id="KW-1185">Reference proteome</keyword>
<dbReference type="InterPro" id="IPR018723">
    <property type="entry name" value="DUF2254_membrane"/>
</dbReference>
<dbReference type="Pfam" id="PF10011">
    <property type="entry name" value="DUF2254"/>
    <property type="match status" value="1"/>
</dbReference>
<feature type="transmembrane region" description="Helical" evidence="1">
    <location>
        <begin position="67"/>
        <end position="92"/>
    </location>
</feature>
<dbReference type="EMBL" id="CP122537">
    <property type="protein sequence ID" value="WGH77701.1"/>
    <property type="molecule type" value="Genomic_DNA"/>
</dbReference>
<keyword evidence="1" id="KW-0812">Transmembrane</keyword>
<evidence type="ECO:0000313" key="2">
    <source>
        <dbReference type="EMBL" id="WGH77701.1"/>
    </source>
</evidence>
<dbReference type="Proteomes" id="UP001243420">
    <property type="component" value="Chromosome"/>
</dbReference>
<evidence type="ECO:0000256" key="1">
    <source>
        <dbReference type="SAM" id="Phobius"/>
    </source>
</evidence>
<sequence length="401" mass="43282">MSPFKQFARLRKIVQDVRASYWFIPGCLVVISALVAWIAHFAGEDVTDALPLPVALSQISTEGARSLLATIAGSIAGITGVMFSLTLVAVTHAAGQYGPRLIGNFMRDRGNQWSLGILISVFVYAIITLALVSSGEEQVARLSVVLALVLALLGVCTMIFFVHHVPETVNVANIAAQLGRRFDVMLRDQITDREAPGVESPVPDREPDQRLRFPESGYIQAVNYDRIAELAEECDLVLLFRATPGDFVTPTLPFVDIWGTGLSDEAREAVLEAVAIGTEKTEMQTVTFVADQLVEMAALALSPGVNDPFTAINCLNWLSAGLGTALAHDGGLRPHPPGRLHGTALTFDTLYAHTFPAAMPYVIADAMARAAAIALLTDLMAIESGLDRRPVLRDLRRLRAA</sequence>
<dbReference type="RefSeq" id="WP_279964294.1">
    <property type="nucleotide sequence ID" value="NZ_CP122537.1"/>
</dbReference>
<keyword evidence="1" id="KW-0472">Membrane</keyword>
<proteinExistence type="predicted"/>
<reference evidence="2 3" key="1">
    <citation type="submission" date="2023-04" db="EMBL/GenBank/DDBJ databases">
        <title>Jannaschia ovalis sp. nov., a marine bacterium isolated from sea tidal flat.</title>
        <authorList>
            <person name="Kwon D.Y."/>
            <person name="Kim J.-J."/>
        </authorList>
    </citation>
    <scope>NUCLEOTIDE SEQUENCE [LARGE SCALE GENOMIC DNA]</scope>
    <source>
        <strain evidence="2 3">GRR-S6-38</strain>
    </source>
</reference>
<feature type="transmembrane region" description="Helical" evidence="1">
    <location>
        <begin position="113"/>
        <end position="133"/>
    </location>
</feature>
<name>A0ABY8L9B4_9RHOB</name>
<gene>
    <name evidence="2" type="ORF">P8627_11725</name>
</gene>
<organism evidence="2 3">
    <name type="scientific">Jannaschia ovalis</name>
    <dbReference type="NCBI Taxonomy" id="3038773"/>
    <lineage>
        <taxon>Bacteria</taxon>
        <taxon>Pseudomonadati</taxon>
        <taxon>Pseudomonadota</taxon>
        <taxon>Alphaproteobacteria</taxon>
        <taxon>Rhodobacterales</taxon>
        <taxon>Roseobacteraceae</taxon>
        <taxon>Jannaschia</taxon>
    </lineage>
</organism>